<dbReference type="Gene3D" id="3.30.420.10">
    <property type="entry name" value="Ribonuclease H-like superfamily/Ribonuclease H"/>
    <property type="match status" value="1"/>
</dbReference>
<dbReference type="InterPro" id="IPR036397">
    <property type="entry name" value="RNaseH_sf"/>
</dbReference>
<dbReference type="GO" id="GO:0003676">
    <property type="term" value="F:nucleic acid binding"/>
    <property type="evidence" value="ECO:0007669"/>
    <property type="project" value="InterPro"/>
</dbReference>
<protein>
    <recommendedName>
        <fullName evidence="3">Tick transposon</fullName>
    </recommendedName>
</protein>
<proteinExistence type="predicted"/>
<evidence type="ECO:0000313" key="1">
    <source>
        <dbReference type="EMBL" id="KAH7986640.1"/>
    </source>
</evidence>
<keyword evidence="2" id="KW-1185">Reference proteome</keyword>
<dbReference type="InterPro" id="IPR012337">
    <property type="entry name" value="RNaseH-like_sf"/>
</dbReference>
<evidence type="ECO:0008006" key="3">
    <source>
        <dbReference type="Google" id="ProtNLM"/>
    </source>
</evidence>
<reference evidence="1" key="2">
    <citation type="submission" date="2021-09" db="EMBL/GenBank/DDBJ databases">
        <authorList>
            <person name="Jia N."/>
            <person name="Wang J."/>
            <person name="Shi W."/>
            <person name="Du L."/>
            <person name="Sun Y."/>
            <person name="Zhan W."/>
            <person name="Jiang J."/>
            <person name="Wang Q."/>
            <person name="Zhang B."/>
            <person name="Ji P."/>
            <person name="Sakyi L.B."/>
            <person name="Cui X."/>
            <person name="Yuan T."/>
            <person name="Jiang B."/>
            <person name="Yang W."/>
            <person name="Lam T.T.-Y."/>
            <person name="Chang Q."/>
            <person name="Ding S."/>
            <person name="Wang X."/>
            <person name="Zhu J."/>
            <person name="Ruan X."/>
            <person name="Zhao L."/>
            <person name="Wei J."/>
            <person name="Que T."/>
            <person name="Du C."/>
            <person name="Cheng J."/>
            <person name="Dai P."/>
            <person name="Han X."/>
            <person name="Huang E."/>
            <person name="Gao Y."/>
            <person name="Liu J."/>
            <person name="Shao H."/>
            <person name="Ye R."/>
            <person name="Li L."/>
            <person name="Wei W."/>
            <person name="Wang X."/>
            <person name="Wang C."/>
            <person name="Huo Q."/>
            <person name="Li W."/>
            <person name="Guo W."/>
            <person name="Chen H."/>
            <person name="Chen S."/>
            <person name="Zhou L."/>
            <person name="Zhou L."/>
            <person name="Ni X."/>
            <person name="Tian J."/>
            <person name="Zhou Y."/>
            <person name="Sheng Y."/>
            <person name="Liu T."/>
            <person name="Pan Y."/>
            <person name="Xia L."/>
            <person name="Li J."/>
            <person name="Zhao F."/>
            <person name="Cao W."/>
        </authorList>
    </citation>
    <scope>NUCLEOTIDE SEQUENCE</scope>
    <source>
        <strain evidence="1">Rmic-2018</strain>
        <tissue evidence="1">Larvae</tissue>
    </source>
</reference>
<comment type="caution">
    <text evidence="1">The sequence shown here is derived from an EMBL/GenBank/DDBJ whole genome shotgun (WGS) entry which is preliminary data.</text>
</comment>
<gene>
    <name evidence="1" type="ORF">HPB51_026630</name>
</gene>
<evidence type="ECO:0000313" key="2">
    <source>
        <dbReference type="Proteomes" id="UP000821866"/>
    </source>
</evidence>
<sequence length="237" mass="25816">MDHGLADLRKIGWQIEPVPIKAALPDDWKTTIQTKPLPRNMTLGKDDERRTARAKVVPGSWKRTPGLIVSASLRTKDPAIAEEVAVALALVHPSVDMVVTDSKTAYGSFRRGVISSGARAILSKCKPPGRAVQLVWVPAHSQVAGNTIADYHARKMSIRAEHEPEELPHPVTTFRDIAQMYREGRLVHGPSSPLFVSAKDVPDRSTSGASVSTSHGARRVLDAFEGACLRRCCPYGD</sequence>
<dbReference type="EMBL" id="JABSTU010001057">
    <property type="protein sequence ID" value="KAH7986640.1"/>
    <property type="molecule type" value="Genomic_DNA"/>
</dbReference>
<name>A0A9J6D269_RHIMP</name>
<accession>A0A9J6D269</accession>
<dbReference type="AlphaFoldDB" id="A0A9J6D269"/>
<dbReference type="SUPFAM" id="SSF53098">
    <property type="entry name" value="Ribonuclease H-like"/>
    <property type="match status" value="1"/>
</dbReference>
<dbReference type="Proteomes" id="UP000821866">
    <property type="component" value="Unassembled WGS sequence"/>
</dbReference>
<reference evidence="1" key="1">
    <citation type="journal article" date="2020" name="Cell">
        <title>Large-Scale Comparative Analyses of Tick Genomes Elucidate Their Genetic Diversity and Vector Capacities.</title>
        <authorList>
            <consortium name="Tick Genome and Microbiome Consortium (TIGMIC)"/>
            <person name="Jia N."/>
            <person name="Wang J."/>
            <person name="Shi W."/>
            <person name="Du L."/>
            <person name="Sun Y."/>
            <person name="Zhan W."/>
            <person name="Jiang J.F."/>
            <person name="Wang Q."/>
            <person name="Zhang B."/>
            <person name="Ji P."/>
            <person name="Bell-Sakyi L."/>
            <person name="Cui X.M."/>
            <person name="Yuan T.T."/>
            <person name="Jiang B.G."/>
            <person name="Yang W.F."/>
            <person name="Lam T.T."/>
            <person name="Chang Q.C."/>
            <person name="Ding S.J."/>
            <person name="Wang X.J."/>
            <person name="Zhu J.G."/>
            <person name="Ruan X.D."/>
            <person name="Zhao L."/>
            <person name="Wei J.T."/>
            <person name="Ye R.Z."/>
            <person name="Que T.C."/>
            <person name="Du C.H."/>
            <person name="Zhou Y.H."/>
            <person name="Cheng J.X."/>
            <person name="Dai P.F."/>
            <person name="Guo W.B."/>
            <person name="Han X.H."/>
            <person name="Huang E.J."/>
            <person name="Li L.F."/>
            <person name="Wei W."/>
            <person name="Gao Y.C."/>
            <person name="Liu J.Z."/>
            <person name="Shao H.Z."/>
            <person name="Wang X."/>
            <person name="Wang C.C."/>
            <person name="Yang T.C."/>
            <person name="Huo Q.B."/>
            <person name="Li W."/>
            <person name="Chen H.Y."/>
            <person name="Chen S.E."/>
            <person name="Zhou L.G."/>
            <person name="Ni X.B."/>
            <person name="Tian J.H."/>
            <person name="Sheng Y."/>
            <person name="Liu T."/>
            <person name="Pan Y.S."/>
            <person name="Xia L.Y."/>
            <person name="Li J."/>
            <person name="Zhao F."/>
            <person name="Cao W.C."/>
        </authorList>
    </citation>
    <scope>NUCLEOTIDE SEQUENCE</scope>
    <source>
        <strain evidence="1">Rmic-2018</strain>
    </source>
</reference>
<organism evidence="1 2">
    <name type="scientific">Rhipicephalus microplus</name>
    <name type="common">Cattle tick</name>
    <name type="synonym">Boophilus microplus</name>
    <dbReference type="NCBI Taxonomy" id="6941"/>
    <lineage>
        <taxon>Eukaryota</taxon>
        <taxon>Metazoa</taxon>
        <taxon>Ecdysozoa</taxon>
        <taxon>Arthropoda</taxon>
        <taxon>Chelicerata</taxon>
        <taxon>Arachnida</taxon>
        <taxon>Acari</taxon>
        <taxon>Parasitiformes</taxon>
        <taxon>Ixodida</taxon>
        <taxon>Ixodoidea</taxon>
        <taxon>Ixodidae</taxon>
        <taxon>Rhipicephalinae</taxon>
        <taxon>Rhipicephalus</taxon>
        <taxon>Boophilus</taxon>
    </lineage>
</organism>